<gene>
    <name evidence="4" type="ORF">Acy02nite_58200</name>
</gene>
<dbReference type="CDD" id="cd12214">
    <property type="entry name" value="ChiA1_BD"/>
    <property type="match status" value="1"/>
</dbReference>
<dbReference type="SMART" id="SM00495">
    <property type="entry name" value="ChtBD3"/>
    <property type="match status" value="1"/>
</dbReference>
<accession>A0A919M9V7</accession>
<dbReference type="SUPFAM" id="SSF49899">
    <property type="entry name" value="Concanavalin A-like lectins/glucanases"/>
    <property type="match status" value="1"/>
</dbReference>
<keyword evidence="1" id="KW-0378">Hydrolase</keyword>
<feature type="chain" id="PRO_5037760017" description="Chitin-binding type-3 domain-containing protein" evidence="2">
    <location>
        <begin position="30"/>
        <end position="242"/>
    </location>
</feature>
<dbReference type="InterPro" id="IPR000757">
    <property type="entry name" value="Beta-glucanase-like"/>
</dbReference>
<dbReference type="EMBL" id="BOMH01000042">
    <property type="protein sequence ID" value="GID67939.1"/>
    <property type="molecule type" value="Genomic_DNA"/>
</dbReference>
<reference evidence="4" key="1">
    <citation type="submission" date="2021-01" db="EMBL/GenBank/DDBJ databases">
        <title>Whole genome shotgun sequence of Actinoplanes cyaneus NBRC 14990.</title>
        <authorList>
            <person name="Komaki H."/>
            <person name="Tamura T."/>
        </authorList>
    </citation>
    <scope>NUCLEOTIDE SEQUENCE</scope>
    <source>
        <strain evidence="4">NBRC 14990</strain>
    </source>
</reference>
<evidence type="ECO:0000259" key="3">
    <source>
        <dbReference type="SMART" id="SM00495"/>
    </source>
</evidence>
<sequence>MRHGARWLRSLLAAAVVVSGLTMSGVAHAETVTKTVFSDDFGGGRGSGPDPAKWSGNGWDTWQDGEGHLVLDSSLTTVASFSQSSGRATAVLRAGDAGPAWNLFGVRTTNGGTISGRYEALGVGTTSVGGFHTYTVDWTRTSFVWAVDGTQVLRLTPDTAGQPFKLELGPAGRGRYSDALVADSVAVTVTVTAPPAPAWKAFTTYEVGDRVSYKGANYRVLQQHTSLPGWQPGPVPALFQKL</sequence>
<dbReference type="SUPFAM" id="SSF51055">
    <property type="entry name" value="Carbohydrate binding domain"/>
    <property type="match status" value="1"/>
</dbReference>
<evidence type="ECO:0000313" key="5">
    <source>
        <dbReference type="Proteomes" id="UP000619479"/>
    </source>
</evidence>
<name>A0A919M9V7_9ACTN</name>
<evidence type="ECO:0000256" key="2">
    <source>
        <dbReference type="SAM" id="SignalP"/>
    </source>
</evidence>
<evidence type="ECO:0000313" key="4">
    <source>
        <dbReference type="EMBL" id="GID67939.1"/>
    </source>
</evidence>
<feature type="signal peptide" evidence="2">
    <location>
        <begin position="1"/>
        <end position="29"/>
    </location>
</feature>
<feature type="domain" description="Chitin-binding type-3" evidence="3">
    <location>
        <begin position="196"/>
        <end position="242"/>
    </location>
</feature>
<dbReference type="InterPro" id="IPR013320">
    <property type="entry name" value="ConA-like_dom_sf"/>
</dbReference>
<proteinExistence type="predicted"/>
<comment type="caution">
    <text evidence="4">The sequence shown here is derived from an EMBL/GenBank/DDBJ whole genome shotgun (WGS) entry which is preliminary data.</text>
</comment>
<keyword evidence="5" id="KW-1185">Reference proteome</keyword>
<organism evidence="4 5">
    <name type="scientific">Actinoplanes cyaneus</name>
    <dbReference type="NCBI Taxonomy" id="52696"/>
    <lineage>
        <taxon>Bacteria</taxon>
        <taxon>Bacillati</taxon>
        <taxon>Actinomycetota</taxon>
        <taxon>Actinomycetes</taxon>
        <taxon>Micromonosporales</taxon>
        <taxon>Micromonosporaceae</taxon>
        <taxon>Actinoplanes</taxon>
    </lineage>
</organism>
<dbReference type="Proteomes" id="UP000619479">
    <property type="component" value="Unassembled WGS sequence"/>
</dbReference>
<dbReference type="Gene3D" id="2.10.10.20">
    <property type="entry name" value="Carbohydrate-binding module superfamily 5/12"/>
    <property type="match status" value="1"/>
</dbReference>
<dbReference type="InterPro" id="IPR003610">
    <property type="entry name" value="CBM5/12"/>
</dbReference>
<keyword evidence="2" id="KW-0732">Signal</keyword>
<dbReference type="Pfam" id="PF00722">
    <property type="entry name" value="Glyco_hydro_16"/>
    <property type="match status" value="1"/>
</dbReference>
<evidence type="ECO:0000256" key="1">
    <source>
        <dbReference type="ARBA" id="ARBA00022801"/>
    </source>
</evidence>
<protein>
    <recommendedName>
        <fullName evidence="3">Chitin-binding type-3 domain-containing protein</fullName>
    </recommendedName>
</protein>
<dbReference type="GO" id="GO:0005975">
    <property type="term" value="P:carbohydrate metabolic process"/>
    <property type="evidence" value="ECO:0007669"/>
    <property type="project" value="InterPro"/>
</dbReference>
<dbReference type="InterPro" id="IPR036573">
    <property type="entry name" value="CBM_sf_5/12"/>
</dbReference>
<dbReference type="Pfam" id="PF02839">
    <property type="entry name" value="CBM_5_12"/>
    <property type="match status" value="1"/>
</dbReference>
<dbReference type="Gene3D" id="2.60.120.200">
    <property type="match status" value="1"/>
</dbReference>
<dbReference type="AlphaFoldDB" id="A0A919M9V7"/>
<dbReference type="RefSeq" id="WP_203746283.1">
    <property type="nucleotide sequence ID" value="NZ_BAAAUC010000037.1"/>
</dbReference>
<dbReference type="GO" id="GO:0005576">
    <property type="term" value="C:extracellular region"/>
    <property type="evidence" value="ECO:0007669"/>
    <property type="project" value="InterPro"/>
</dbReference>
<dbReference type="GO" id="GO:0030246">
    <property type="term" value="F:carbohydrate binding"/>
    <property type="evidence" value="ECO:0007669"/>
    <property type="project" value="InterPro"/>
</dbReference>
<dbReference type="GO" id="GO:0004553">
    <property type="term" value="F:hydrolase activity, hydrolyzing O-glycosyl compounds"/>
    <property type="evidence" value="ECO:0007669"/>
    <property type="project" value="InterPro"/>
</dbReference>